<evidence type="ECO:0000256" key="8">
    <source>
        <dbReference type="HAMAP-Rule" id="MF_00615"/>
    </source>
</evidence>
<comment type="similarity">
    <text evidence="8">Belongs to the archaeal Rpo12/eukaryotic RPC10 RNA polymerase subunit family.</text>
</comment>
<dbReference type="CDD" id="cd00085">
    <property type="entry name" value="HNHc"/>
    <property type="match status" value="1"/>
</dbReference>
<dbReference type="InterPro" id="IPR006591">
    <property type="entry name" value="RNAP_P/RPABC4"/>
</dbReference>
<comment type="cofactor">
    <cofactor evidence="8">
        <name>Zn(2+)</name>
        <dbReference type="ChEBI" id="CHEBI:29105"/>
    </cofactor>
    <text evidence="8">Binds 1 zinc ion.</text>
</comment>
<dbReference type="Gene3D" id="1.10.30.50">
    <property type="match status" value="1"/>
</dbReference>
<dbReference type="GO" id="GO:0000428">
    <property type="term" value="C:DNA-directed RNA polymerase complex"/>
    <property type="evidence" value="ECO:0007669"/>
    <property type="project" value="UniProtKB-KW"/>
</dbReference>
<dbReference type="OrthoDB" id="11472at2157"/>
<keyword evidence="1 8" id="KW-0240">DNA-directed RNA polymerase</keyword>
<proteinExistence type="inferred from homology"/>
<keyword evidence="7 8" id="KW-0804">Transcription</keyword>
<dbReference type="InterPro" id="IPR029040">
    <property type="entry name" value="RPABC4/Spt4"/>
</dbReference>
<dbReference type="InterPro" id="IPR003615">
    <property type="entry name" value="HNH_nuc"/>
</dbReference>
<feature type="binding site" evidence="8">
    <location>
        <position position="110"/>
    </location>
    <ligand>
        <name>Zn(2+)</name>
        <dbReference type="ChEBI" id="CHEBI:29105"/>
    </ligand>
</feature>
<sequence length="132" mass="14951">MGWTDSQYPSNWNSIRKEVLERDGYQCKSCGETEKELHVHHVEPLSEGGSNSKNNLKTLCHPCHEDVHGHPIPTAGSTQDRPCPNNPNVTYKCSKCKRKVTLFKYGGIRCPMCGNRILLKERAEDVKEVDVK</sequence>
<evidence type="ECO:0000256" key="2">
    <source>
        <dbReference type="ARBA" id="ARBA00022490"/>
    </source>
</evidence>
<dbReference type="Pfam" id="PF01844">
    <property type="entry name" value="HNH"/>
    <property type="match status" value="1"/>
</dbReference>
<reference evidence="10 11" key="1">
    <citation type="submission" date="2019-02" db="EMBL/GenBank/DDBJ databases">
        <title>Genomic Encyclopedia of Archaeal and Bacterial Type Strains, Phase II (KMG-II): from individual species to whole genera.</title>
        <authorList>
            <person name="Goeker M."/>
        </authorList>
    </citation>
    <scope>NUCLEOTIDE SEQUENCE [LARGE SCALE GENOMIC DNA]</scope>
    <source>
        <strain evidence="10 11">DSM 18328</strain>
    </source>
</reference>
<comment type="subcellular location">
    <subcellularLocation>
        <location evidence="8">Cytoplasm</location>
    </subcellularLocation>
</comment>
<comment type="subunit">
    <text evidence="8">Part of the RNA polymerase complex.</text>
</comment>
<evidence type="ECO:0000256" key="4">
    <source>
        <dbReference type="ARBA" id="ARBA00022695"/>
    </source>
</evidence>
<dbReference type="GO" id="GO:0005737">
    <property type="term" value="C:cytoplasm"/>
    <property type="evidence" value="ECO:0007669"/>
    <property type="project" value="UniProtKB-SubCell"/>
</dbReference>
<feature type="domain" description="HNH nuclease" evidence="9">
    <location>
        <begin position="14"/>
        <end position="65"/>
    </location>
</feature>
<comment type="catalytic activity">
    <reaction evidence="8">
        <text>RNA(n) + a ribonucleoside 5'-triphosphate = RNA(n+1) + diphosphate</text>
        <dbReference type="Rhea" id="RHEA:21248"/>
        <dbReference type="Rhea" id="RHEA-COMP:14527"/>
        <dbReference type="Rhea" id="RHEA-COMP:17342"/>
        <dbReference type="ChEBI" id="CHEBI:33019"/>
        <dbReference type="ChEBI" id="CHEBI:61557"/>
        <dbReference type="ChEBI" id="CHEBI:140395"/>
        <dbReference type="EC" id="2.7.7.6"/>
    </reaction>
</comment>
<gene>
    <name evidence="8" type="primary">rpo12</name>
    <name evidence="8" type="synonym">rpoP</name>
    <name evidence="10" type="ORF">BDK88_0085</name>
</gene>
<dbReference type="GO" id="GO:0008270">
    <property type="term" value="F:zinc ion binding"/>
    <property type="evidence" value="ECO:0007669"/>
    <property type="project" value="UniProtKB-UniRule"/>
</dbReference>
<evidence type="ECO:0000256" key="7">
    <source>
        <dbReference type="ARBA" id="ARBA00023163"/>
    </source>
</evidence>
<dbReference type="SMART" id="SM00507">
    <property type="entry name" value="HNHc"/>
    <property type="match status" value="1"/>
</dbReference>
<dbReference type="SMART" id="SM00659">
    <property type="entry name" value="RPOLCX"/>
    <property type="match status" value="1"/>
</dbReference>
<dbReference type="Proteomes" id="UP000291097">
    <property type="component" value="Unassembled WGS sequence"/>
</dbReference>
<dbReference type="Gene3D" id="2.20.28.30">
    <property type="entry name" value="RNA polymerase ii, chain L"/>
    <property type="match status" value="1"/>
</dbReference>
<keyword evidence="2 8" id="KW-0963">Cytoplasm</keyword>
<keyword evidence="4 8" id="KW-0548">Nucleotidyltransferase</keyword>
<dbReference type="GO" id="GO:0003899">
    <property type="term" value="F:DNA-directed RNA polymerase activity"/>
    <property type="evidence" value="ECO:0007669"/>
    <property type="project" value="UniProtKB-UniRule"/>
</dbReference>
<comment type="caution">
    <text evidence="10">The sequence shown here is derived from an EMBL/GenBank/DDBJ whole genome shotgun (WGS) entry which is preliminary data.</text>
</comment>
<feature type="binding site" evidence="8">
    <location>
        <position position="96"/>
    </location>
    <ligand>
        <name>Zn(2+)</name>
        <dbReference type="ChEBI" id="CHEBI:29105"/>
    </ligand>
</feature>
<dbReference type="GO" id="GO:0004519">
    <property type="term" value="F:endonuclease activity"/>
    <property type="evidence" value="ECO:0007669"/>
    <property type="project" value="InterPro"/>
</dbReference>
<evidence type="ECO:0000256" key="6">
    <source>
        <dbReference type="ARBA" id="ARBA00022833"/>
    </source>
</evidence>
<feature type="binding site" evidence="8">
    <location>
        <position position="113"/>
    </location>
    <ligand>
        <name>Zn(2+)</name>
        <dbReference type="ChEBI" id="CHEBI:29105"/>
    </ligand>
</feature>
<keyword evidence="6 8" id="KW-0862">Zinc</keyword>
<dbReference type="Pfam" id="PF03604">
    <property type="entry name" value="Zn_ribbon_RPAB4"/>
    <property type="match status" value="1"/>
</dbReference>
<accession>A0A482YDK9</accession>
<dbReference type="EMBL" id="SHMP01000002">
    <property type="protein sequence ID" value="RZV12546.1"/>
    <property type="molecule type" value="Genomic_DNA"/>
</dbReference>
<dbReference type="HAMAP" id="MF_00615">
    <property type="entry name" value="RNApol_arch_Rpo12"/>
    <property type="match status" value="1"/>
</dbReference>
<dbReference type="GO" id="GO:0003677">
    <property type="term" value="F:DNA binding"/>
    <property type="evidence" value="ECO:0007669"/>
    <property type="project" value="InterPro"/>
</dbReference>
<evidence type="ECO:0000256" key="1">
    <source>
        <dbReference type="ARBA" id="ARBA00022478"/>
    </source>
</evidence>
<keyword evidence="3 8" id="KW-0808">Transferase</keyword>
<evidence type="ECO:0000313" key="10">
    <source>
        <dbReference type="EMBL" id="RZV12546.1"/>
    </source>
</evidence>
<dbReference type="InterPro" id="IPR023464">
    <property type="entry name" value="Rpo12"/>
</dbReference>
<evidence type="ECO:0000259" key="9">
    <source>
        <dbReference type="SMART" id="SM00507"/>
    </source>
</evidence>
<keyword evidence="5 8" id="KW-0479">Metal-binding</keyword>
<dbReference type="EC" id="2.7.7.6" evidence="8"/>
<name>A0A482YDK9_9EURY</name>
<protein>
    <recommendedName>
        <fullName evidence="8">DNA-directed RNA polymerase subunit Rpo12</fullName>
        <ecNumber evidence="8">2.7.7.6</ecNumber>
    </recommendedName>
    <alternativeName>
        <fullName evidence="8">DNA-directed RNA polymerase subunit P</fullName>
    </alternativeName>
</protein>
<evidence type="ECO:0000256" key="5">
    <source>
        <dbReference type="ARBA" id="ARBA00022723"/>
    </source>
</evidence>
<comment type="function">
    <text evidence="8">DNA-dependent RNA polymerase (RNAP) catalyzes the transcription of DNA into RNA using the four ribonucleoside triphosphates as substrates.</text>
</comment>
<organism evidence="10 11">
    <name type="scientific">Natrinema hispanicum</name>
    <dbReference type="NCBI Taxonomy" id="392421"/>
    <lineage>
        <taxon>Archaea</taxon>
        <taxon>Methanobacteriati</taxon>
        <taxon>Methanobacteriota</taxon>
        <taxon>Stenosarchaea group</taxon>
        <taxon>Halobacteria</taxon>
        <taxon>Halobacteriales</taxon>
        <taxon>Natrialbaceae</taxon>
        <taxon>Natrinema</taxon>
    </lineage>
</organism>
<evidence type="ECO:0000256" key="3">
    <source>
        <dbReference type="ARBA" id="ARBA00022679"/>
    </source>
</evidence>
<dbReference type="InterPro" id="IPR002711">
    <property type="entry name" value="HNH"/>
</dbReference>
<dbReference type="AlphaFoldDB" id="A0A482YDK9"/>
<dbReference type="SUPFAM" id="SSF63393">
    <property type="entry name" value="RNA polymerase subunits"/>
    <property type="match status" value="1"/>
</dbReference>
<dbReference type="GO" id="GO:0006351">
    <property type="term" value="P:DNA-templated transcription"/>
    <property type="evidence" value="ECO:0007669"/>
    <property type="project" value="UniProtKB-UniRule"/>
</dbReference>
<evidence type="ECO:0000313" key="11">
    <source>
        <dbReference type="Proteomes" id="UP000291097"/>
    </source>
</evidence>